<dbReference type="EMBL" id="DVNA01000046">
    <property type="protein sequence ID" value="HIU54575.1"/>
    <property type="molecule type" value="Genomic_DNA"/>
</dbReference>
<dbReference type="Gene3D" id="3.90.25.10">
    <property type="entry name" value="UDP-galactose 4-epimerase, domain 1"/>
    <property type="match status" value="1"/>
</dbReference>
<reference evidence="9" key="2">
    <citation type="journal article" date="2021" name="PeerJ">
        <title>Extensive microbial diversity within the chicken gut microbiome revealed by metagenomics and culture.</title>
        <authorList>
            <person name="Gilroy R."/>
            <person name="Ravi A."/>
            <person name="Getino M."/>
            <person name="Pursley I."/>
            <person name="Horton D.L."/>
            <person name="Alikhan N.F."/>
            <person name="Baker D."/>
            <person name="Gharbi K."/>
            <person name="Hall N."/>
            <person name="Watson M."/>
            <person name="Adriaenssens E.M."/>
            <person name="Foster-Nyarko E."/>
            <person name="Jarju S."/>
            <person name="Secka A."/>
            <person name="Antonio M."/>
            <person name="Oren A."/>
            <person name="Chaudhuri R.R."/>
            <person name="La Ragione R."/>
            <person name="Hildebrand F."/>
            <person name="Pallen M.J."/>
        </authorList>
    </citation>
    <scope>NUCLEOTIDE SEQUENCE</scope>
    <source>
        <strain evidence="9">CHK158-818</strain>
    </source>
</reference>
<dbReference type="FunFam" id="3.40.50.720:FF:000924">
    <property type="entry name" value="GDP-mannose 4,6 dehydratase"/>
    <property type="match status" value="1"/>
</dbReference>
<keyword evidence="5 7" id="KW-0456">Lyase</keyword>
<accession>A0A9D1SC13</accession>
<dbReference type="SUPFAM" id="SSF51735">
    <property type="entry name" value="NAD(P)-binding Rossmann-fold domains"/>
    <property type="match status" value="1"/>
</dbReference>
<organism evidence="9 10">
    <name type="scientific">Candidatus Gallibacteroides avistercoris</name>
    <dbReference type="NCBI Taxonomy" id="2840833"/>
    <lineage>
        <taxon>Bacteria</taxon>
        <taxon>Pseudomonadati</taxon>
        <taxon>Bacteroidota</taxon>
        <taxon>Bacteroidia</taxon>
        <taxon>Bacteroidales</taxon>
        <taxon>Bacteroidaceae</taxon>
        <taxon>Bacteroidaceae incertae sedis</taxon>
        <taxon>Candidatus Gallibacteroides</taxon>
    </lineage>
</organism>
<evidence type="ECO:0000313" key="9">
    <source>
        <dbReference type="EMBL" id="HIU54575.1"/>
    </source>
</evidence>
<keyword evidence="7" id="KW-0521">NADP</keyword>
<evidence type="ECO:0000256" key="4">
    <source>
        <dbReference type="ARBA" id="ARBA00011989"/>
    </source>
</evidence>
<gene>
    <name evidence="7 9" type="primary">gmd</name>
    <name evidence="9" type="ORF">IAB03_02060</name>
</gene>
<evidence type="ECO:0000256" key="5">
    <source>
        <dbReference type="ARBA" id="ARBA00023239"/>
    </source>
</evidence>
<comment type="caution">
    <text evidence="9">The sequence shown here is derived from an EMBL/GenBank/DDBJ whole genome shotgun (WGS) entry which is preliminary data.</text>
</comment>
<dbReference type="InterPro" id="IPR006368">
    <property type="entry name" value="GDP_Man_deHydtase"/>
</dbReference>
<evidence type="ECO:0000256" key="3">
    <source>
        <dbReference type="ARBA" id="ARBA00009263"/>
    </source>
</evidence>
<comment type="function">
    <text evidence="6 7">Catalyzes the conversion of GDP-D-mannose to GDP-4-dehydro-6-deoxy-D-mannose.</text>
</comment>
<comment type="similarity">
    <text evidence="3 7">Belongs to the NAD(P)-dependent epimerase/dehydratase family. GDP-mannose 4,6-dehydratase subfamily.</text>
</comment>
<evidence type="ECO:0000256" key="2">
    <source>
        <dbReference type="ARBA" id="ARBA00001937"/>
    </source>
</evidence>
<dbReference type="InterPro" id="IPR036291">
    <property type="entry name" value="NAD(P)-bd_dom_sf"/>
</dbReference>
<dbReference type="Proteomes" id="UP000824112">
    <property type="component" value="Unassembled WGS sequence"/>
</dbReference>
<dbReference type="Pfam" id="PF16363">
    <property type="entry name" value="GDP_Man_Dehyd"/>
    <property type="match status" value="1"/>
</dbReference>
<evidence type="ECO:0000313" key="10">
    <source>
        <dbReference type="Proteomes" id="UP000824112"/>
    </source>
</evidence>
<dbReference type="NCBIfam" id="TIGR01472">
    <property type="entry name" value="gmd"/>
    <property type="match status" value="1"/>
</dbReference>
<evidence type="ECO:0000256" key="7">
    <source>
        <dbReference type="HAMAP-Rule" id="MF_00955"/>
    </source>
</evidence>
<sequence>MGKVALITGVTGQDGAYLSEYLLKLGYVVHGVKRRSSLFNTERIDHLYEDPHVENRNFILHYGDMTDSLNLTRIIQEVQPDEIYNLAAMSHVKVSFDTPEYAANADGLGTLRILEAVRLLGLTEKSRIYQASTSELYGWVREVPQTERTPFYPRSPYAVAKLYGYWIVVNYREAYGMHASNGILFNHESPLRGETFVTRKITRSVSKIVLGQEECLYLGNLSAQRDWGHARDYVRAMHAMLQQERPDDYVIATGVSASVRDFVRMAFSEVGITLCFEGNGTDEKALLQAVDESLFAERVGAEYLSVVRDRVGDVVVAVDPRYFRPTEVDALVGDARKAREVLGWKPEYDLPALVREMVASDVKLMKRDAFLQAGGYKTLKYFE</sequence>
<dbReference type="CDD" id="cd05260">
    <property type="entry name" value="GDP_MD_SDR_e"/>
    <property type="match status" value="1"/>
</dbReference>
<dbReference type="GO" id="GO:0070401">
    <property type="term" value="F:NADP+ binding"/>
    <property type="evidence" value="ECO:0007669"/>
    <property type="project" value="UniProtKB-UniRule"/>
</dbReference>
<reference evidence="9" key="1">
    <citation type="submission" date="2020-10" db="EMBL/GenBank/DDBJ databases">
        <authorList>
            <person name="Gilroy R."/>
        </authorList>
    </citation>
    <scope>NUCLEOTIDE SEQUENCE</scope>
    <source>
        <strain evidence="9">CHK158-818</strain>
    </source>
</reference>
<name>A0A9D1SC13_9BACT</name>
<dbReference type="InterPro" id="IPR016040">
    <property type="entry name" value="NAD(P)-bd_dom"/>
</dbReference>
<dbReference type="AlphaFoldDB" id="A0A9D1SC13"/>
<dbReference type="GO" id="GO:0008446">
    <property type="term" value="F:GDP-mannose 4,6-dehydratase activity"/>
    <property type="evidence" value="ECO:0007669"/>
    <property type="project" value="UniProtKB-UniRule"/>
</dbReference>
<evidence type="ECO:0000259" key="8">
    <source>
        <dbReference type="Pfam" id="PF16363"/>
    </source>
</evidence>
<dbReference type="EC" id="4.2.1.47" evidence="4 7"/>
<comment type="caution">
    <text evidence="7">Lacks conserved residue(s) required for the propagation of feature annotation.</text>
</comment>
<dbReference type="GO" id="GO:0042351">
    <property type="term" value="P:'de novo' GDP-L-fucose biosynthetic process"/>
    <property type="evidence" value="ECO:0007669"/>
    <property type="project" value="TreeGrafter"/>
</dbReference>
<feature type="domain" description="NAD(P)-binding" evidence="8">
    <location>
        <begin position="6"/>
        <end position="357"/>
    </location>
</feature>
<evidence type="ECO:0000256" key="1">
    <source>
        <dbReference type="ARBA" id="ARBA00000188"/>
    </source>
</evidence>
<evidence type="ECO:0000256" key="6">
    <source>
        <dbReference type="ARBA" id="ARBA00059383"/>
    </source>
</evidence>
<proteinExistence type="inferred from homology"/>
<comment type="cofactor">
    <cofactor evidence="2 7">
        <name>NADP(+)</name>
        <dbReference type="ChEBI" id="CHEBI:58349"/>
    </cofactor>
</comment>
<dbReference type="PANTHER" id="PTHR43715:SF1">
    <property type="entry name" value="GDP-MANNOSE 4,6 DEHYDRATASE"/>
    <property type="match status" value="1"/>
</dbReference>
<protein>
    <recommendedName>
        <fullName evidence="4 7">GDP-mannose 4,6-dehydratase</fullName>
        <ecNumber evidence="4 7">4.2.1.47</ecNumber>
    </recommendedName>
    <alternativeName>
        <fullName evidence="7">GDP-D-mannose dehydratase</fullName>
    </alternativeName>
</protein>
<dbReference type="PANTHER" id="PTHR43715">
    <property type="entry name" value="GDP-MANNOSE 4,6-DEHYDRATASE"/>
    <property type="match status" value="1"/>
</dbReference>
<dbReference type="Gene3D" id="3.40.50.720">
    <property type="entry name" value="NAD(P)-binding Rossmann-like Domain"/>
    <property type="match status" value="1"/>
</dbReference>
<comment type="catalytic activity">
    <reaction evidence="1 7">
        <text>GDP-alpha-D-mannose = GDP-4-dehydro-alpha-D-rhamnose + H2O</text>
        <dbReference type="Rhea" id="RHEA:23820"/>
        <dbReference type="ChEBI" id="CHEBI:15377"/>
        <dbReference type="ChEBI" id="CHEBI:57527"/>
        <dbReference type="ChEBI" id="CHEBI:57964"/>
        <dbReference type="EC" id="4.2.1.47"/>
    </reaction>
</comment>
<dbReference type="HAMAP" id="MF_00955">
    <property type="entry name" value="GDP_Man_dehydratase"/>
    <property type="match status" value="1"/>
</dbReference>